<organism evidence="1 2">
    <name type="scientific">Anoxybacterium hadale</name>
    <dbReference type="NCBI Taxonomy" id="3408580"/>
    <lineage>
        <taxon>Bacteria</taxon>
        <taxon>Bacillati</taxon>
        <taxon>Bacillota</taxon>
        <taxon>Clostridia</taxon>
        <taxon>Peptostreptococcales</taxon>
        <taxon>Anaerovoracaceae</taxon>
        <taxon>Anoxybacterium</taxon>
    </lineage>
</organism>
<protein>
    <submittedName>
        <fullName evidence="1">Type I DNA topoisomerase</fullName>
    </submittedName>
</protein>
<gene>
    <name evidence="1" type="primary">topA</name>
    <name evidence="1" type="ORF">FRZ06_03350</name>
</gene>
<name>A0ACD1A7U2_9FIRM</name>
<evidence type="ECO:0000313" key="1">
    <source>
        <dbReference type="EMBL" id="QOX62463.1"/>
    </source>
</evidence>
<accession>A0ACD1A7U2</accession>
<proteinExistence type="predicted"/>
<dbReference type="Proteomes" id="UP000594014">
    <property type="component" value="Chromosome"/>
</dbReference>
<reference evidence="1" key="1">
    <citation type="submission" date="2019-08" db="EMBL/GenBank/DDBJ databases">
        <title>Genome sequence of Clostridiales bacterium MT110.</title>
        <authorList>
            <person name="Cao J."/>
        </authorList>
    </citation>
    <scope>NUCLEOTIDE SEQUENCE</scope>
    <source>
        <strain evidence="1">MT110</strain>
    </source>
</reference>
<evidence type="ECO:0000313" key="2">
    <source>
        <dbReference type="Proteomes" id="UP000594014"/>
    </source>
</evidence>
<sequence>MADKNLVIVESPSKAKTIGKFLGSKYKVVASVGHIRDLPKSKLGINIENNFEPEYISIRGKGDIIKAMKKEAKDAGRVFLATDPDREGEAISWHIAYLLGINADEPCRIVFNEITKGAIQNAVKHPRQIDKKLVDAQQARRVLDRLVGYKISPLLWRKIRRGLSAGRVQSAALKIICDREKSILDFVPKEFWNITAMLMNESKGKEKQKKFAAKLTEHKGKKITVSNKAEADHILSELDGKDFVIQKIEEREKVRKPNPPFTTSSLQQEASTKLNFYTKKTMLIAQQLYEGIEIKGHGTVGLVTYIRTDSVRISDEAQNAAVEYIKDKYSDRYLGNHVFTNKKKDVQDAHEAIRPSIVTLHPDEIKDSLTKDQYSLYRLIWSRFIASRMSSAVYDSVSAEIVNGDYTFKANGSKMKFDGYLKVYNNVMDEDEEKMLPLLKEGDKPSLLDMLSEQSFTQPPSRFSEASLVKDLEDKDIGRPSTYAPIIATLIERKYITREKKMLKPTELGFIVTDLMETYFKEIVDAGFTADMEEKLDDIEVKNTEWKTIIADFYGILEQELQVADEAIEKVNIEDELTDEICEVCGKQMAIKHGRFGEFLACSGYPECKNTKPIVSKIDVKCPDCGKDIIARKSKKGRVFYGCSGYPECNKLYWNKPVDKKCPNCSSLLTEKKTKTTNYLCSNPECGYKE</sequence>
<keyword evidence="2" id="KW-1185">Reference proteome</keyword>
<dbReference type="EMBL" id="CP042469">
    <property type="protein sequence ID" value="QOX62463.1"/>
    <property type="molecule type" value="Genomic_DNA"/>
</dbReference>